<accession>A0A0E9WYZ9</accession>
<sequence length="90" mass="10293">MGSDSTLAQLLHTHTHTHVDFHKGYKHSETAQQVAKDFPFSLQTDPLWTLYRHFLRTLSTDRHSLQTDSLYSQTSHTTTICFPAECCGND</sequence>
<evidence type="ECO:0000313" key="1">
    <source>
        <dbReference type="EMBL" id="JAH95579.1"/>
    </source>
</evidence>
<dbReference type="AlphaFoldDB" id="A0A0E9WYZ9"/>
<organism evidence="1">
    <name type="scientific">Anguilla anguilla</name>
    <name type="common">European freshwater eel</name>
    <name type="synonym">Muraena anguilla</name>
    <dbReference type="NCBI Taxonomy" id="7936"/>
    <lineage>
        <taxon>Eukaryota</taxon>
        <taxon>Metazoa</taxon>
        <taxon>Chordata</taxon>
        <taxon>Craniata</taxon>
        <taxon>Vertebrata</taxon>
        <taxon>Euteleostomi</taxon>
        <taxon>Actinopterygii</taxon>
        <taxon>Neopterygii</taxon>
        <taxon>Teleostei</taxon>
        <taxon>Anguilliformes</taxon>
        <taxon>Anguillidae</taxon>
        <taxon>Anguilla</taxon>
    </lineage>
</organism>
<dbReference type="EMBL" id="GBXM01012998">
    <property type="protein sequence ID" value="JAH95579.1"/>
    <property type="molecule type" value="Transcribed_RNA"/>
</dbReference>
<name>A0A0E9WYZ9_ANGAN</name>
<protein>
    <submittedName>
        <fullName evidence="1">Uncharacterized protein</fullName>
    </submittedName>
</protein>
<proteinExistence type="predicted"/>
<reference evidence="1" key="1">
    <citation type="submission" date="2014-11" db="EMBL/GenBank/DDBJ databases">
        <authorList>
            <person name="Amaro Gonzalez C."/>
        </authorList>
    </citation>
    <scope>NUCLEOTIDE SEQUENCE</scope>
</reference>
<reference evidence="1" key="2">
    <citation type="journal article" date="2015" name="Fish Shellfish Immunol.">
        <title>Early steps in the European eel (Anguilla anguilla)-Vibrio vulnificus interaction in the gills: Role of the RtxA13 toxin.</title>
        <authorList>
            <person name="Callol A."/>
            <person name="Pajuelo D."/>
            <person name="Ebbesson L."/>
            <person name="Teles M."/>
            <person name="MacKenzie S."/>
            <person name="Amaro C."/>
        </authorList>
    </citation>
    <scope>NUCLEOTIDE SEQUENCE</scope>
</reference>